<dbReference type="EMBL" id="KK914362">
    <property type="protein sequence ID" value="KDP38423.1"/>
    <property type="molecule type" value="Genomic_DNA"/>
</dbReference>
<dbReference type="AlphaFoldDB" id="A0A067KTW6"/>
<evidence type="ECO:0000256" key="9">
    <source>
        <dbReference type="SAM" id="Phobius"/>
    </source>
</evidence>
<dbReference type="PANTHER" id="PTHR47947:SF19">
    <property type="entry name" value="CYTOCHROME P450 82C3-RELATED"/>
    <property type="match status" value="1"/>
</dbReference>
<dbReference type="Gene3D" id="1.10.630.10">
    <property type="entry name" value="Cytochrome P450"/>
    <property type="match status" value="1"/>
</dbReference>
<evidence type="ECO:0000256" key="6">
    <source>
        <dbReference type="ARBA" id="ARBA00023033"/>
    </source>
</evidence>
<gene>
    <name evidence="10" type="ORF">JCGZ_04348</name>
</gene>
<dbReference type="GO" id="GO:0005506">
    <property type="term" value="F:iron ion binding"/>
    <property type="evidence" value="ECO:0007669"/>
    <property type="project" value="InterPro"/>
</dbReference>
<proteinExistence type="inferred from homology"/>
<dbReference type="FunFam" id="1.10.630.10:FF:000026">
    <property type="entry name" value="Cytochrome P450 82C4"/>
    <property type="match status" value="1"/>
</dbReference>
<keyword evidence="2 7" id="KW-0349">Heme</keyword>
<dbReference type="GO" id="GO:0020037">
    <property type="term" value="F:heme binding"/>
    <property type="evidence" value="ECO:0007669"/>
    <property type="project" value="InterPro"/>
</dbReference>
<evidence type="ECO:0000256" key="8">
    <source>
        <dbReference type="RuleBase" id="RU000461"/>
    </source>
</evidence>
<dbReference type="CDD" id="cd20654">
    <property type="entry name" value="CYP82"/>
    <property type="match status" value="1"/>
</dbReference>
<dbReference type="GO" id="GO:0004497">
    <property type="term" value="F:monooxygenase activity"/>
    <property type="evidence" value="ECO:0007669"/>
    <property type="project" value="UniProtKB-KW"/>
</dbReference>
<sequence>MNCSHVARSAAVSDCYIIQAYKLMGFQFDICKSSSVMDSSLQLIAIALFFSLIFLCNGGLRGKKSSKFSKSREAPEPSGAWPIIGHLHLLGGADKLLHQTLGLMADKYGPAFNIRIGSHCAFVVASSELAKECFTINDKDVASRPTTAATKHMCYNHAVFGFAPHSSHWREMRKIVMLELLSNRRLEMVKHVQNSEVNLGIKKLYHLWAENNCLPVLVELKQWFEDLTLNVIVRVVAGKRYTGSSDDDGARRCQNAISKFFHLMGIFVVSDALPFLQWLDLEGHQRAMKKTAKDLDAVLEGWLTEHRQKRVSVLGEAKTEGEQDFIDVMLSLEEKGHLSGFIYDADTSIKSTCLALIAGASDTTTTTLTWAISLLLNNKSALKKAREELDLHVGPERQVDESDLKSLVYIQAIIKETLRLYPVAPLIPREFTKDCTIAGYHVPAGTRLLVNAWKIQRDPRYWTNPSAFQPERFLTSHANVDVRGQHHELIPFGSGRRSCPGAAFALHALHLTLARFLHAFDLATTMDKPVDMTETPGTTLPKATPLDVLLSPRLPAELYSC</sequence>
<evidence type="ECO:0000256" key="2">
    <source>
        <dbReference type="ARBA" id="ARBA00022617"/>
    </source>
</evidence>
<evidence type="ECO:0000256" key="1">
    <source>
        <dbReference type="ARBA" id="ARBA00010617"/>
    </source>
</evidence>
<feature type="transmembrane region" description="Helical" evidence="9">
    <location>
        <begin position="41"/>
        <end position="60"/>
    </location>
</feature>
<dbReference type="InterPro" id="IPR002401">
    <property type="entry name" value="Cyt_P450_E_grp-I"/>
</dbReference>
<keyword evidence="6 8" id="KW-0503">Monooxygenase</keyword>
<evidence type="ECO:0000256" key="4">
    <source>
        <dbReference type="ARBA" id="ARBA00023002"/>
    </source>
</evidence>
<evidence type="ECO:0008006" key="12">
    <source>
        <dbReference type="Google" id="ProtNLM"/>
    </source>
</evidence>
<feature type="binding site" description="axial binding residue" evidence="7">
    <location>
        <position position="499"/>
    </location>
    <ligand>
        <name>heme</name>
        <dbReference type="ChEBI" id="CHEBI:30413"/>
    </ligand>
    <ligandPart>
        <name>Fe</name>
        <dbReference type="ChEBI" id="CHEBI:18248"/>
    </ligandPart>
</feature>
<evidence type="ECO:0000313" key="10">
    <source>
        <dbReference type="EMBL" id="KDP38423.1"/>
    </source>
</evidence>
<evidence type="ECO:0000256" key="5">
    <source>
        <dbReference type="ARBA" id="ARBA00023004"/>
    </source>
</evidence>
<dbReference type="PANTHER" id="PTHR47947">
    <property type="entry name" value="CYTOCHROME P450 82C3-RELATED"/>
    <property type="match status" value="1"/>
</dbReference>
<accession>A0A067KTW6</accession>
<evidence type="ECO:0000256" key="7">
    <source>
        <dbReference type="PIRSR" id="PIRSR602401-1"/>
    </source>
</evidence>
<protein>
    <recommendedName>
        <fullName evidence="12">Cytochrome P450</fullName>
    </recommendedName>
</protein>
<keyword evidence="5 7" id="KW-0408">Iron</keyword>
<dbReference type="GO" id="GO:0016705">
    <property type="term" value="F:oxidoreductase activity, acting on paired donors, with incorporation or reduction of molecular oxygen"/>
    <property type="evidence" value="ECO:0007669"/>
    <property type="project" value="InterPro"/>
</dbReference>
<dbReference type="SUPFAM" id="SSF48264">
    <property type="entry name" value="Cytochrome P450"/>
    <property type="match status" value="1"/>
</dbReference>
<dbReference type="Proteomes" id="UP000027138">
    <property type="component" value="Unassembled WGS sequence"/>
</dbReference>
<reference evidence="10 11" key="1">
    <citation type="journal article" date="2014" name="PLoS ONE">
        <title>Global Analysis of Gene Expression Profiles in Physic Nut (Jatropha curcas L.) Seedlings Exposed to Salt Stress.</title>
        <authorList>
            <person name="Zhang L."/>
            <person name="Zhang C."/>
            <person name="Wu P."/>
            <person name="Chen Y."/>
            <person name="Li M."/>
            <person name="Jiang H."/>
            <person name="Wu G."/>
        </authorList>
    </citation>
    <scope>NUCLEOTIDE SEQUENCE [LARGE SCALE GENOMIC DNA]</scope>
    <source>
        <strain evidence="11">cv. GZQX0401</strain>
        <tissue evidence="10">Young leaves</tissue>
    </source>
</reference>
<organism evidence="10 11">
    <name type="scientific">Jatropha curcas</name>
    <name type="common">Barbados nut</name>
    <dbReference type="NCBI Taxonomy" id="180498"/>
    <lineage>
        <taxon>Eukaryota</taxon>
        <taxon>Viridiplantae</taxon>
        <taxon>Streptophyta</taxon>
        <taxon>Embryophyta</taxon>
        <taxon>Tracheophyta</taxon>
        <taxon>Spermatophyta</taxon>
        <taxon>Magnoliopsida</taxon>
        <taxon>eudicotyledons</taxon>
        <taxon>Gunneridae</taxon>
        <taxon>Pentapetalae</taxon>
        <taxon>rosids</taxon>
        <taxon>fabids</taxon>
        <taxon>Malpighiales</taxon>
        <taxon>Euphorbiaceae</taxon>
        <taxon>Crotonoideae</taxon>
        <taxon>Jatropheae</taxon>
        <taxon>Jatropha</taxon>
    </lineage>
</organism>
<dbReference type="InterPro" id="IPR017972">
    <property type="entry name" value="Cyt_P450_CS"/>
</dbReference>
<evidence type="ECO:0000256" key="3">
    <source>
        <dbReference type="ARBA" id="ARBA00022723"/>
    </source>
</evidence>
<keyword evidence="9" id="KW-0472">Membrane</keyword>
<dbReference type="InterPro" id="IPR001128">
    <property type="entry name" value="Cyt_P450"/>
</dbReference>
<dbReference type="InterPro" id="IPR036396">
    <property type="entry name" value="Cyt_P450_sf"/>
</dbReference>
<dbReference type="PRINTS" id="PR00385">
    <property type="entry name" value="P450"/>
</dbReference>
<feature type="transmembrane region" description="Helical" evidence="9">
    <location>
        <begin position="260"/>
        <end position="279"/>
    </location>
</feature>
<dbReference type="PRINTS" id="PR00463">
    <property type="entry name" value="EP450I"/>
</dbReference>
<evidence type="ECO:0000313" key="11">
    <source>
        <dbReference type="Proteomes" id="UP000027138"/>
    </source>
</evidence>
<keyword evidence="4 8" id="KW-0560">Oxidoreductase</keyword>
<dbReference type="InterPro" id="IPR050651">
    <property type="entry name" value="Plant_Cytochrome_P450_Monoox"/>
</dbReference>
<name>A0A067KTW6_JATCU</name>
<dbReference type="PROSITE" id="PS00086">
    <property type="entry name" value="CYTOCHROME_P450"/>
    <property type="match status" value="1"/>
</dbReference>
<keyword evidence="9" id="KW-1133">Transmembrane helix</keyword>
<dbReference type="OrthoDB" id="2789670at2759"/>
<keyword evidence="11" id="KW-1185">Reference proteome</keyword>
<comment type="similarity">
    <text evidence="1 8">Belongs to the cytochrome P450 family.</text>
</comment>
<keyword evidence="3 7" id="KW-0479">Metal-binding</keyword>
<dbReference type="Pfam" id="PF00067">
    <property type="entry name" value="p450"/>
    <property type="match status" value="1"/>
</dbReference>
<keyword evidence="9" id="KW-0812">Transmembrane</keyword>
<comment type="cofactor">
    <cofactor evidence="7">
        <name>heme</name>
        <dbReference type="ChEBI" id="CHEBI:30413"/>
    </cofactor>
</comment>